<feature type="domain" description="DUF4982" evidence="10">
    <location>
        <begin position="644"/>
        <end position="703"/>
    </location>
</feature>
<feature type="chain" id="PRO_5016357164" evidence="6">
    <location>
        <begin position="20"/>
        <end position="863"/>
    </location>
</feature>
<dbReference type="InterPro" id="IPR006104">
    <property type="entry name" value="Glyco_hydro_2_N"/>
</dbReference>
<dbReference type="Proteomes" id="UP000247099">
    <property type="component" value="Unassembled WGS sequence"/>
</dbReference>
<dbReference type="PROSITE" id="PS00608">
    <property type="entry name" value="GLYCOSYL_HYDROL_F2_2"/>
    <property type="match status" value="1"/>
</dbReference>
<dbReference type="FunCoup" id="A0A317ZHF7">
    <property type="interactions" value="326"/>
</dbReference>
<dbReference type="Pfam" id="PF18565">
    <property type="entry name" value="Glyco_hydro2_C5"/>
    <property type="match status" value="1"/>
</dbReference>
<reference evidence="12 13" key="1">
    <citation type="submission" date="2018-05" db="EMBL/GenBank/DDBJ databases">
        <title>Coraliomargarita sinensis sp. nov., isolated from a marine solar saltern.</title>
        <authorList>
            <person name="Zhou L.Y."/>
        </authorList>
    </citation>
    <scope>NUCLEOTIDE SEQUENCE [LARGE SCALE GENOMIC DNA]</scope>
    <source>
        <strain evidence="12 13">WN38</strain>
    </source>
</reference>
<dbReference type="InterPro" id="IPR008979">
    <property type="entry name" value="Galactose-bd-like_sf"/>
</dbReference>
<evidence type="ECO:0000313" key="12">
    <source>
        <dbReference type="EMBL" id="PXA04986.1"/>
    </source>
</evidence>
<dbReference type="SUPFAM" id="SSF51445">
    <property type="entry name" value="(Trans)glycosidases"/>
    <property type="match status" value="1"/>
</dbReference>
<keyword evidence="3 4" id="KW-0326">Glycosidase</keyword>
<dbReference type="Gene3D" id="2.60.120.260">
    <property type="entry name" value="Galactose-binding domain-like"/>
    <property type="match status" value="1"/>
</dbReference>
<dbReference type="OrthoDB" id="9762066at2"/>
<evidence type="ECO:0000256" key="2">
    <source>
        <dbReference type="ARBA" id="ARBA00022801"/>
    </source>
</evidence>
<dbReference type="InterPro" id="IPR032311">
    <property type="entry name" value="DUF4982"/>
</dbReference>
<comment type="caution">
    <text evidence="12">The sequence shown here is derived from an EMBL/GenBank/DDBJ whole genome shotgun (WGS) entry which is preliminary data.</text>
</comment>
<dbReference type="InterPro" id="IPR051913">
    <property type="entry name" value="GH2_Domain-Containing"/>
</dbReference>
<dbReference type="Pfam" id="PF00703">
    <property type="entry name" value="Glyco_hydro_2"/>
    <property type="match status" value="1"/>
</dbReference>
<comment type="similarity">
    <text evidence="1 4">Belongs to the glycosyl hydrolase 2 family.</text>
</comment>
<gene>
    <name evidence="12" type="ORF">DDZ13_03200</name>
</gene>
<protein>
    <submittedName>
        <fullName evidence="12">Glycoside hydrolase family 2</fullName>
    </submittedName>
</protein>
<feature type="region of interest" description="Disordered" evidence="5">
    <location>
        <begin position="832"/>
        <end position="863"/>
    </location>
</feature>
<proteinExistence type="inferred from homology"/>
<evidence type="ECO:0000259" key="10">
    <source>
        <dbReference type="Pfam" id="PF16355"/>
    </source>
</evidence>
<evidence type="ECO:0000259" key="8">
    <source>
        <dbReference type="Pfam" id="PF02836"/>
    </source>
</evidence>
<dbReference type="GO" id="GO:0005975">
    <property type="term" value="P:carbohydrate metabolic process"/>
    <property type="evidence" value="ECO:0007669"/>
    <property type="project" value="InterPro"/>
</dbReference>
<dbReference type="InterPro" id="IPR006102">
    <property type="entry name" value="Ig-like_GH2"/>
</dbReference>
<evidence type="ECO:0000259" key="9">
    <source>
        <dbReference type="Pfam" id="PF02837"/>
    </source>
</evidence>
<dbReference type="Pfam" id="PF02836">
    <property type="entry name" value="Glyco_hydro_2_C"/>
    <property type="match status" value="1"/>
</dbReference>
<dbReference type="Pfam" id="PF16355">
    <property type="entry name" value="DUF4982"/>
    <property type="match status" value="1"/>
</dbReference>
<dbReference type="PROSITE" id="PS00719">
    <property type="entry name" value="GLYCOSYL_HYDROL_F2_1"/>
    <property type="match status" value="1"/>
</dbReference>
<dbReference type="Pfam" id="PF02837">
    <property type="entry name" value="Glyco_hydro_2_N"/>
    <property type="match status" value="1"/>
</dbReference>
<dbReference type="InterPro" id="IPR017853">
    <property type="entry name" value="GH"/>
</dbReference>
<feature type="domain" description="Glycosyl hydrolases family 2 sugar binding" evidence="9">
    <location>
        <begin position="83"/>
        <end position="178"/>
    </location>
</feature>
<sequence>MNTLRIFALLSLTASFLFAAESPRSRENFDLGWSFVKGDPVDAEKLLFDASEWRELDLPHDWSVEGPFDPNAPAGAPGGYLPAGIGWYRKAFKVPENLEGRRIFIEFDGIYMNGEVWINGHRLGKRPYGYIGVEYELTPHLNFGGRNVIAVRVDDSRQPSARWYGGAGIYRHVWLTHTDPVHVDHWGTYVRTPEVNEQFATVAVDTTVTNDLPKDQKVTVQQEVFSVEGAILAKTTGTIKVSGKGEAIAKQSFRFPRPKLWSPDSPNLYTVRTTLKTGDQVRDIYESPLGVRTLRFDREEGMFLNGEPIVMRGMCNHQDLGPLGTALWDEALERRLKMMKAIGVNALRTAHYPHSPEFMRMADKMGFLVINETFDEWRRGWNFVDGQLVSSPNDRGKARYGYNEYFTEWHERDLIDHLKRDRNHPSVIMWSIANEVPEAQKFGELETVQKLVKMVHEFEPTRPVTAGINHIHTANETGFLEHLDIVGYNGGGGSCFLYEEDHERFKDRIIYASEVPHSLQTRGEYRTHTNYREEQHEIPNLTEEEVFQETDAWYESSYDNAGVRINARDSWHLTSTLPYVLGEFRWTGFDYIGESGGWPRVLGNFGIIDLCNFPKDTYYFYQSQWTDKPMIHILPHWNWPGKEGTVIPVHAYTTGDEAELFLNGQSLGVRSFSEANPYHLEWLVPYAPGELKAVARKNGEEIAQTVIRTAGTPAKFVFETDQTQLDPRERDLAYLTIRVEDEAGNFHPKADRWVSIQIKGPARILGVHNGDPLNHEPFQSRTVKTFNGLARVILTATTGEDIVKKNENRESGEIIVTARVRGWESQELRLKRTHEGTEASVFPPDNSTPRPTDVYDEGVPPVD</sequence>
<dbReference type="InterPro" id="IPR040605">
    <property type="entry name" value="Glyco_hydro2_dom5"/>
</dbReference>
<dbReference type="EMBL" id="QHJQ01000002">
    <property type="protein sequence ID" value="PXA04986.1"/>
    <property type="molecule type" value="Genomic_DNA"/>
</dbReference>
<keyword evidence="6" id="KW-0732">Signal</keyword>
<dbReference type="RefSeq" id="WP_110129987.1">
    <property type="nucleotide sequence ID" value="NZ_QHJQ01000002.1"/>
</dbReference>
<dbReference type="InParanoid" id="A0A317ZHF7"/>
<evidence type="ECO:0000256" key="5">
    <source>
        <dbReference type="SAM" id="MobiDB-lite"/>
    </source>
</evidence>
<dbReference type="InterPro" id="IPR023232">
    <property type="entry name" value="Glyco_hydro_2_AS"/>
</dbReference>
<feature type="domain" description="Glycoside hydrolase family 2" evidence="11">
    <location>
        <begin position="719"/>
        <end position="801"/>
    </location>
</feature>
<evidence type="ECO:0000313" key="13">
    <source>
        <dbReference type="Proteomes" id="UP000247099"/>
    </source>
</evidence>
<dbReference type="InterPro" id="IPR013783">
    <property type="entry name" value="Ig-like_fold"/>
</dbReference>
<organism evidence="12 13">
    <name type="scientific">Coraliomargarita sinensis</name>
    <dbReference type="NCBI Taxonomy" id="2174842"/>
    <lineage>
        <taxon>Bacteria</taxon>
        <taxon>Pseudomonadati</taxon>
        <taxon>Verrucomicrobiota</taxon>
        <taxon>Opitutia</taxon>
        <taxon>Puniceicoccales</taxon>
        <taxon>Coraliomargaritaceae</taxon>
        <taxon>Coraliomargarita</taxon>
    </lineage>
</organism>
<evidence type="ECO:0000259" key="7">
    <source>
        <dbReference type="Pfam" id="PF00703"/>
    </source>
</evidence>
<dbReference type="PANTHER" id="PTHR42732">
    <property type="entry name" value="BETA-GALACTOSIDASE"/>
    <property type="match status" value="1"/>
</dbReference>
<dbReference type="InterPro" id="IPR006103">
    <property type="entry name" value="Glyco_hydro_2_cat"/>
</dbReference>
<keyword evidence="2 4" id="KW-0378">Hydrolase</keyword>
<dbReference type="InterPro" id="IPR006101">
    <property type="entry name" value="Glyco_hydro_2"/>
</dbReference>
<accession>A0A317ZHF7</accession>
<keyword evidence="13" id="KW-1185">Reference proteome</keyword>
<evidence type="ECO:0000256" key="3">
    <source>
        <dbReference type="ARBA" id="ARBA00023295"/>
    </source>
</evidence>
<dbReference type="SUPFAM" id="SSF49785">
    <property type="entry name" value="Galactose-binding domain-like"/>
    <property type="match status" value="1"/>
</dbReference>
<dbReference type="AlphaFoldDB" id="A0A317ZHF7"/>
<evidence type="ECO:0000256" key="4">
    <source>
        <dbReference type="RuleBase" id="RU361154"/>
    </source>
</evidence>
<dbReference type="PANTHER" id="PTHR42732:SF1">
    <property type="entry name" value="BETA-MANNOSIDASE"/>
    <property type="match status" value="1"/>
</dbReference>
<dbReference type="InterPro" id="IPR023230">
    <property type="entry name" value="Glyco_hydro_2_CS"/>
</dbReference>
<dbReference type="PRINTS" id="PR00132">
    <property type="entry name" value="GLHYDRLASE2"/>
</dbReference>
<evidence type="ECO:0000256" key="1">
    <source>
        <dbReference type="ARBA" id="ARBA00007401"/>
    </source>
</evidence>
<dbReference type="InterPro" id="IPR036156">
    <property type="entry name" value="Beta-gal/glucu_dom_sf"/>
</dbReference>
<feature type="domain" description="Glycoside hydrolase family 2 catalytic" evidence="8">
    <location>
        <begin position="299"/>
        <end position="467"/>
    </location>
</feature>
<dbReference type="Gene3D" id="3.20.20.80">
    <property type="entry name" value="Glycosidases"/>
    <property type="match status" value="1"/>
</dbReference>
<dbReference type="SUPFAM" id="SSF49303">
    <property type="entry name" value="beta-Galactosidase/glucuronidase domain"/>
    <property type="match status" value="1"/>
</dbReference>
<feature type="signal peptide" evidence="6">
    <location>
        <begin position="1"/>
        <end position="19"/>
    </location>
</feature>
<feature type="domain" description="Glycoside hydrolase family 2 immunoglobulin-like beta-sandwich" evidence="7">
    <location>
        <begin position="191"/>
        <end position="292"/>
    </location>
</feature>
<evidence type="ECO:0000256" key="6">
    <source>
        <dbReference type="SAM" id="SignalP"/>
    </source>
</evidence>
<dbReference type="Gene3D" id="2.60.40.10">
    <property type="entry name" value="Immunoglobulins"/>
    <property type="match status" value="3"/>
</dbReference>
<name>A0A317ZHF7_9BACT</name>
<evidence type="ECO:0000259" key="11">
    <source>
        <dbReference type="Pfam" id="PF18565"/>
    </source>
</evidence>
<dbReference type="GO" id="GO:0004553">
    <property type="term" value="F:hydrolase activity, hydrolyzing O-glycosyl compounds"/>
    <property type="evidence" value="ECO:0007669"/>
    <property type="project" value="InterPro"/>
</dbReference>